<comment type="caution">
    <text evidence="2">The sequence shown here is derived from an EMBL/GenBank/DDBJ whole genome shotgun (WGS) entry which is preliminary data.</text>
</comment>
<name>A0A3S2U9W8_9BURK</name>
<proteinExistence type="predicted"/>
<feature type="domain" description="KAP NTPase" evidence="1">
    <location>
        <begin position="11"/>
        <end position="72"/>
    </location>
</feature>
<dbReference type="SUPFAM" id="SSF52540">
    <property type="entry name" value="P-loop containing nucleoside triphosphate hydrolases"/>
    <property type="match status" value="1"/>
</dbReference>
<accession>A0A3S2U9W8</accession>
<dbReference type="InterPro" id="IPR027417">
    <property type="entry name" value="P-loop_NTPase"/>
</dbReference>
<evidence type="ECO:0000259" key="1">
    <source>
        <dbReference type="Pfam" id="PF07693"/>
    </source>
</evidence>
<protein>
    <submittedName>
        <fullName evidence="2">NTPase KAP</fullName>
    </submittedName>
</protein>
<dbReference type="InterPro" id="IPR011646">
    <property type="entry name" value="KAP_P-loop"/>
</dbReference>
<dbReference type="OrthoDB" id="88903at2"/>
<reference evidence="2 3" key="1">
    <citation type="submission" date="2019-01" db="EMBL/GenBank/DDBJ databases">
        <authorList>
            <person name="Chen W.-M."/>
        </authorList>
    </citation>
    <scope>NUCLEOTIDE SEQUENCE [LARGE SCALE GENOMIC DNA]</scope>
    <source>
        <strain evidence="2 3">CCP-18</strain>
    </source>
</reference>
<sequence length="576" mass="64151">MSLRRTKERLVRLLEQPDNGVIALSGKWGTGKTHLWNEVKDASGDEKVKKALYVSLFGLSSVDQVKRKLIESAIPGVESHGGVFDGIKGLFNAGVTAASQHYKAMAALKDLNVLLMAPVVLRNKLVVIDDIERKHVKLGIDEVLGFIDDYSKQFCVRFVLVLNDDQLSTDGDQAKLWATFREKVIDEEVRLSTSPEEAFSIAIKLTPSKYEQTLARAIAVCGLTNIRIVGKVLKTANQILAGRDLDQAIQARVLPAIVLFSAIHYRGISDGPDFQFALNVGNPDWMHFGRDKNSEQTEQEKREDRWRLLIQELGIHGCDEFEKVLVEFLESGLFDANRIQAIIDRYVAETLALQVRQAARDFLNRAFWDHRVSDAELLAEASQFPSNADLLSPYVATQLFDTLSEITDGQNLGQAIVDAWIAAFEAGDHHDFDDDNPFNSPIHPDIKVAFDAAKARVQASASVVDACISIIDNSGWGTLQEMAMRRASAEDFDAAIRGMDIDTLRRFMRRMIEMRLQRETFDAHFGTATQHFIDACRAIANDSNSPRLSALVKKLFARTALAVELTQPPEAQADPS</sequence>
<evidence type="ECO:0000313" key="2">
    <source>
        <dbReference type="EMBL" id="RVT82457.1"/>
    </source>
</evidence>
<evidence type="ECO:0000313" key="3">
    <source>
        <dbReference type="Proteomes" id="UP000288587"/>
    </source>
</evidence>
<dbReference type="Proteomes" id="UP000288587">
    <property type="component" value="Unassembled WGS sequence"/>
</dbReference>
<dbReference type="RefSeq" id="WP_127684265.1">
    <property type="nucleotide sequence ID" value="NZ_SACM01000006.1"/>
</dbReference>
<dbReference type="Gene3D" id="3.40.50.300">
    <property type="entry name" value="P-loop containing nucleotide triphosphate hydrolases"/>
    <property type="match status" value="1"/>
</dbReference>
<dbReference type="Pfam" id="PF07693">
    <property type="entry name" value="KAP_NTPase"/>
    <property type="match status" value="1"/>
</dbReference>
<gene>
    <name evidence="2" type="ORF">EOD73_17135</name>
</gene>
<keyword evidence="3" id="KW-1185">Reference proteome</keyword>
<organism evidence="2 3">
    <name type="scientific">Inhella crocodyli</name>
    <dbReference type="NCBI Taxonomy" id="2499851"/>
    <lineage>
        <taxon>Bacteria</taxon>
        <taxon>Pseudomonadati</taxon>
        <taxon>Pseudomonadota</taxon>
        <taxon>Betaproteobacteria</taxon>
        <taxon>Burkholderiales</taxon>
        <taxon>Sphaerotilaceae</taxon>
        <taxon>Inhella</taxon>
    </lineage>
</organism>
<dbReference type="AlphaFoldDB" id="A0A3S2U9W8"/>
<dbReference type="EMBL" id="SACM01000006">
    <property type="protein sequence ID" value="RVT82457.1"/>
    <property type="molecule type" value="Genomic_DNA"/>
</dbReference>